<sequence>MSYTSRAGLTLVAVAAAVLGAQETMAQYQLVDGWPELPRGATGWGQTI</sequence>
<feature type="non-terminal residue" evidence="1">
    <location>
        <position position="48"/>
    </location>
</feature>
<gene>
    <name evidence="1" type="ORF">METZ01_LOCUS206560</name>
</gene>
<evidence type="ECO:0000313" key="1">
    <source>
        <dbReference type="EMBL" id="SVB53706.1"/>
    </source>
</evidence>
<protein>
    <submittedName>
        <fullName evidence="1">Uncharacterized protein</fullName>
    </submittedName>
</protein>
<reference evidence="1" key="1">
    <citation type="submission" date="2018-05" db="EMBL/GenBank/DDBJ databases">
        <authorList>
            <person name="Lanie J.A."/>
            <person name="Ng W.-L."/>
            <person name="Kazmierczak K.M."/>
            <person name="Andrzejewski T.M."/>
            <person name="Davidsen T.M."/>
            <person name="Wayne K.J."/>
            <person name="Tettelin H."/>
            <person name="Glass J.I."/>
            <person name="Rusch D."/>
            <person name="Podicherti R."/>
            <person name="Tsui H.-C.T."/>
            <person name="Winkler M.E."/>
        </authorList>
    </citation>
    <scope>NUCLEOTIDE SEQUENCE</scope>
</reference>
<accession>A0A382ESC5</accession>
<dbReference type="AlphaFoldDB" id="A0A382ESC5"/>
<dbReference type="EMBL" id="UINC01046106">
    <property type="protein sequence ID" value="SVB53706.1"/>
    <property type="molecule type" value="Genomic_DNA"/>
</dbReference>
<name>A0A382ESC5_9ZZZZ</name>
<proteinExistence type="predicted"/>
<organism evidence="1">
    <name type="scientific">marine metagenome</name>
    <dbReference type="NCBI Taxonomy" id="408172"/>
    <lineage>
        <taxon>unclassified sequences</taxon>
        <taxon>metagenomes</taxon>
        <taxon>ecological metagenomes</taxon>
    </lineage>
</organism>